<evidence type="ECO:0000313" key="1">
    <source>
        <dbReference type="EMBL" id="KIL58033.1"/>
    </source>
</evidence>
<evidence type="ECO:0000313" key="2">
    <source>
        <dbReference type="Proteomes" id="UP000054549"/>
    </source>
</evidence>
<accession>A0A0C2WP83</accession>
<dbReference type="HOGENOM" id="CLU_2196250_0_0_1"/>
<dbReference type="Proteomes" id="UP000054549">
    <property type="component" value="Unassembled WGS sequence"/>
</dbReference>
<proteinExistence type="predicted"/>
<protein>
    <submittedName>
        <fullName evidence="1">Uncharacterized protein</fullName>
    </submittedName>
</protein>
<dbReference type="EMBL" id="KN818349">
    <property type="protein sequence ID" value="KIL58033.1"/>
    <property type="molecule type" value="Genomic_DNA"/>
</dbReference>
<dbReference type="InParanoid" id="A0A0C2WP83"/>
<organism evidence="1 2">
    <name type="scientific">Amanita muscaria (strain Koide BX008)</name>
    <dbReference type="NCBI Taxonomy" id="946122"/>
    <lineage>
        <taxon>Eukaryota</taxon>
        <taxon>Fungi</taxon>
        <taxon>Dikarya</taxon>
        <taxon>Basidiomycota</taxon>
        <taxon>Agaricomycotina</taxon>
        <taxon>Agaricomycetes</taxon>
        <taxon>Agaricomycetidae</taxon>
        <taxon>Agaricales</taxon>
        <taxon>Pluteineae</taxon>
        <taxon>Amanitaceae</taxon>
        <taxon>Amanita</taxon>
    </lineage>
</organism>
<name>A0A0C2WP83_AMAMK</name>
<gene>
    <name evidence="1" type="ORF">M378DRAFT_345919</name>
</gene>
<dbReference type="AlphaFoldDB" id="A0A0C2WP83"/>
<keyword evidence="2" id="KW-1185">Reference proteome</keyword>
<reference evidence="1 2" key="1">
    <citation type="submission" date="2014-04" db="EMBL/GenBank/DDBJ databases">
        <title>Evolutionary Origins and Diversification of the Mycorrhizal Mutualists.</title>
        <authorList>
            <consortium name="DOE Joint Genome Institute"/>
            <consortium name="Mycorrhizal Genomics Consortium"/>
            <person name="Kohler A."/>
            <person name="Kuo A."/>
            <person name="Nagy L.G."/>
            <person name="Floudas D."/>
            <person name="Copeland A."/>
            <person name="Barry K.W."/>
            <person name="Cichocki N."/>
            <person name="Veneault-Fourrey C."/>
            <person name="LaButti K."/>
            <person name="Lindquist E.A."/>
            <person name="Lipzen A."/>
            <person name="Lundell T."/>
            <person name="Morin E."/>
            <person name="Murat C."/>
            <person name="Riley R."/>
            <person name="Ohm R."/>
            <person name="Sun H."/>
            <person name="Tunlid A."/>
            <person name="Henrissat B."/>
            <person name="Grigoriev I.V."/>
            <person name="Hibbett D.S."/>
            <person name="Martin F."/>
        </authorList>
    </citation>
    <scope>NUCLEOTIDE SEQUENCE [LARGE SCALE GENOMIC DNA]</scope>
    <source>
        <strain evidence="1 2">Koide BX008</strain>
    </source>
</reference>
<sequence length="108" mass="12672">MLGTQKRVCRCLERCFGRLVPRRMFQYDQDSFSPSSVRSESSKNMTFEFTSQKLPGLRHIIALNHFINSVSEMKNIASSDLIFHCPSFYLQVEEKFWLNCYMLRSTAC</sequence>